<protein>
    <submittedName>
        <fullName evidence="1">Uncharacterized protein</fullName>
    </submittedName>
</protein>
<organism evidence="1">
    <name type="scientific">Eucalyptus grandis</name>
    <name type="common">Flooded gum</name>
    <dbReference type="NCBI Taxonomy" id="71139"/>
    <lineage>
        <taxon>Eukaryota</taxon>
        <taxon>Viridiplantae</taxon>
        <taxon>Streptophyta</taxon>
        <taxon>Embryophyta</taxon>
        <taxon>Tracheophyta</taxon>
        <taxon>Spermatophyta</taxon>
        <taxon>Magnoliopsida</taxon>
        <taxon>eudicotyledons</taxon>
        <taxon>Gunneridae</taxon>
        <taxon>Pentapetalae</taxon>
        <taxon>rosids</taxon>
        <taxon>malvids</taxon>
        <taxon>Myrtales</taxon>
        <taxon>Myrtaceae</taxon>
        <taxon>Myrtoideae</taxon>
        <taxon>Eucalypteae</taxon>
        <taxon>Eucalyptus</taxon>
    </lineage>
</organism>
<accession>A0A059C159</accession>
<evidence type="ECO:0000313" key="1">
    <source>
        <dbReference type="EMBL" id="KCW71665.1"/>
    </source>
</evidence>
<dbReference type="EMBL" id="KK198757">
    <property type="protein sequence ID" value="KCW71665.1"/>
    <property type="molecule type" value="Genomic_DNA"/>
</dbReference>
<reference evidence="1" key="1">
    <citation type="submission" date="2013-07" db="EMBL/GenBank/DDBJ databases">
        <title>The genome of Eucalyptus grandis.</title>
        <authorList>
            <person name="Schmutz J."/>
            <person name="Hayes R."/>
            <person name="Myburg A."/>
            <person name="Tuskan G."/>
            <person name="Grattapaglia D."/>
            <person name="Rokhsar D.S."/>
        </authorList>
    </citation>
    <scope>NUCLEOTIDE SEQUENCE</scope>
    <source>
        <tissue evidence="1">Leaf extractions</tissue>
    </source>
</reference>
<dbReference type="Gramene" id="KCW71665">
    <property type="protein sequence ID" value="KCW71665"/>
    <property type="gene ID" value="EUGRSUZ_E00186"/>
</dbReference>
<dbReference type="InParanoid" id="A0A059C159"/>
<dbReference type="AlphaFoldDB" id="A0A059C159"/>
<proteinExistence type="predicted"/>
<name>A0A059C159_EUCGR</name>
<gene>
    <name evidence="1" type="ORF">EUGRSUZ_E00186</name>
</gene>
<sequence>MEHERRAVLPAQALEAQHRHRHVRRLPRLHPHRHDVRQARGFEVCEILSGEISSCLEESNVAERCLLCFNGLISLFAPFLHNSGARTLVTRSTEEVCDDK</sequence>